<dbReference type="RefSeq" id="WP_072315254.1">
    <property type="nucleotide sequence ID" value="NZ_FPJE01000001.1"/>
</dbReference>
<feature type="domain" description="Peptidase S24/S26A/S26B/S26C" evidence="1">
    <location>
        <begin position="106"/>
        <end position="203"/>
    </location>
</feature>
<dbReference type="Proteomes" id="UP000182248">
    <property type="component" value="Unassembled WGS sequence"/>
</dbReference>
<organism evidence="2 3">
    <name type="scientific">Sinomicrobium oceani</name>
    <dbReference type="NCBI Taxonomy" id="1150368"/>
    <lineage>
        <taxon>Bacteria</taxon>
        <taxon>Pseudomonadati</taxon>
        <taxon>Bacteroidota</taxon>
        <taxon>Flavobacteriia</taxon>
        <taxon>Flavobacteriales</taxon>
        <taxon>Flavobacteriaceae</taxon>
        <taxon>Sinomicrobium</taxon>
    </lineage>
</organism>
<dbReference type="InterPro" id="IPR010982">
    <property type="entry name" value="Lambda_DNA-bd_dom_sf"/>
</dbReference>
<dbReference type="GO" id="GO:0003677">
    <property type="term" value="F:DNA binding"/>
    <property type="evidence" value="ECO:0007669"/>
    <property type="project" value="InterPro"/>
</dbReference>
<dbReference type="InterPro" id="IPR015927">
    <property type="entry name" value="Peptidase_S24_S26A/B/C"/>
</dbReference>
<dbReference type="STRING" id="1150368.SAMN02927921_00003"/>
<gene>
    <name evidence="2" type="ORF">SAMN02927921_00003</name>
</gene>
<evidence type="ECO:0000313" key="2">
    <source>
        <dbReference type="EMBL" id="SFW11303.1"/>
    </source>
</evidence>
<dbReference type="CDD" id="cd06529">
    <property type="entry name" value="S24_LexA-like"/>
    <property type="match status" value="1"/>
</dbReference>
<dbReference type="Pfam" id="PF00717">
    <property type="entry name" value="Peptidase_S24"/>
    <property type="match status" value="1"/>
</dbReference>
<name>A0A1K1LKA8_9FLAO</name>
<dbReference type="InterPro" id="IPR036286">
    <property type="entry name" value="LexA/Signal_pep-like_sf"/>
</dbReference>
<evidence type="ECO:0000313" key="3">
    <source>
        <dbReference type="Proteomes" id="UP000182248"/>
    </source>
</evidence>
<dbReference type="InterPro" id="IPR039418">
    <property type="entry name" value="LexA-like"/>
</dbReference>
<evidence type="ECO:0000259" key="1">
    <source>
        <dbReference type="Pfam" id="PF00717"/>
    </source>
</evidence>
<proteinExistence type="predicted"/>
<dbReference type="AlphaFoldDB" id="A0A1K1LKA8"/>
<keyword evidence="3" id="KW-1185">Reference proteome</keyword>
<dbReference type="OrthoDB" id="3831186at2"/>
<protein>
    <submittedName>
        <fullName evidence="2">Peptidase S24-like</fullName>
    </submittedName>
</protein>
<dbReference type="SUPFAM" id="SSF51306">
    <property type="entry name" value="LexA/Signal peptidase"/>
    <property type="match status" value="1"/>
</dbReference>
<accession>A0A1K1LKA8</accession>
<dbReference type="Gene3D" id="1.10.260.40">
    <property type="entry name" value="lambda repressor-like DNA-binding domains"/>
    <property type="match status" value="1"/>
</dbReference>
<sequence>MDMQEVIQFIKKQGITAYEIAQKTPLTEVGVNKILNGQTKKPHKSTIEALTNYVKTHNLYITKNNEVGKVSYNLMEVPHVPIHAQAGFLSGYGDQAYMDELPKQFWEVDREYKGHYVCFEVKGDSMDDNSSEAILEGDKVLCREIQRHHWQYKLHINQWNFVIVHKDEGIIIKRITDHDVEKGVVTCHSLNPYYDDFKLNLNDVIALFNVVDLKRSLRL</sequence>
<dbReference type="Gene3D" id="2.10.109.10">
    <property type="entry name" value="Umud Fragment, subunit A"/>
    <property type="match status" value="1"/>
</dbReference>
<reference evidence="2 3" key="1">
    <citation type="submission" date="2016-11" db="EMBL/GenBank/DDBJ databases">
        <authorList>
            <person name="Jaros S."/>
            <person name="Januszkiewicz K."/>
            <person name="Wedrychowicz H."/>
        </authorList>
    </citation>
    <scope>NUCLEOTIDE SEQUENCE [LARGE SCALE GENOMIC DNA]</scope>
    <source>
        <strain evidence="2 3">CGMCC 1.12145</strain>
    </source>
</reference>
<dbReference type="EMBL" id="FPJE01000001">
    <property type="protein sequence ID" value="SFW11303.1"/>
    <property type="molecule type" value="Genomic_DNA"/>
</dbReference>